<evidence type="ECO:0000259" key="8">
    <source>
        <dbReference type="Pfam" id="PF01048"/>
    </source>
</evidence>
<dbReference type="NCBIfam" id="TIGR01697">
    <property type="entry name" value="PNPH-PUNA-XAPA"/>
    <property type="match status" value="1"/>
</dbReference>
<evidence type="ECO:0000256" key="2">
    <source>
        <dbReference type="ARBA" id="ARBA00006751"/>
    </source>
</evidence>
<feature type="domain" description="Nucleoside phosphorylase" evidence="8">
    <location>
        <begin position="43"/>
        <end position="311"/>
    </location>
</feature>
<reference evidence="9 10" key="1">
    <citation type="submission" date="2024-10" db="EMBL/GenBank/DDBJ databases">
        <title>Updated reference genomes for cyclostephanoid diatoms.</title>
        <authorList>
            <person name="Roberts W.R."/>
            <person name="Alverson A.J."/>
        </authorList>
    </citation>
    <scope>NUCLEOTIDE SEQUENCE [LARGE SCALE GENOMIC DNA]</scope>
    <source>
        <strain evidence="9 10">AJA276-08</strain>
    </source>
</reference>
<sequence length="399" mass="42041">MSSISPTPTPTPTMLDASHVPYRLAASYIRSVLVSKSIPLPAVGIVCGSGLSGLSDAFDDDAPSIVIPYSSIPHFPSQCSVVGHVGEMVVGSLNSVPTMCLRGRFHPYEGHDASDVVLPIRAMRCLGVRLVVLTNAAGGLRDEYVVGDVAVIRDHVALPLLAGGRGSCNPLIGPNDVELGTRFPPTSDMYDPKLRIIVRDVARRLGYDDFVRTDPGAIYAFVAGPQYESRAECKMLRDALGADAVGMSTVPESVAARHAGMAVLCLSLITNKVVYARDDDEDDAGGGHAHHEEVVRAANGRSAQMTRLVGEVVRAIGESYLPALEALSPIDLDVRGRVTNGEEGGEGEGKQRRRGGCGILLGGSIFSSPFSSIPTHCFIMGGAILVVGAVLGSRMGRRS</sequence>
<dbReference type="CDD" id="cd09009">
    <property type="entry name" value="PNP-EcPNPII_like"/>
    <property type="match status" value="1"/>
</dbReference>
<gene>
    <name evidence="9" type="ORF">ACHAW5_003782</name>
</gene>
<dbReference type="PANTHER" id="PTHR11904:SF9">
    <property type="entry name" value="PURINE NUCLEOSIDE PHOSPHORYLASE-RELATED"/>
    <property type="match status" value="1"/>
</dbReference>
<dbReference type="Proteomes" id="UP001530315">
    <property type="component" value="Unassembled WGS sequence"/>
</dbReference>
<keyword evidence="5" id="KW-0808">Transferase</keyword>
<dbReference type="PANTHER" id="PTHR11904">
    <property type="entry name" value="METHYLTHIOADENOSINE/PURINE NUCLEOSIDE PHOSPHORYLASE"/>
    <property type="match status" value="1"/>
</dbReference>
<evidence type="ECO:0000256" key="5">
    <source>
        <dbReference type="ARBA" id="ARBA00022679"/>
    </source>
</evidence>
<keyword evidence="4" id="KW-0328">Glycosyltransferase</keyword>
<comment type="similarity">
    <text evidence="2">Belongs to the PNP/MTAP phosphorylase family.</text>
</comment>
<evidence type="ECO:0000313" key="10">
    <source>
        <dbReference type="Proteomes" id="UP001530315"/>
    </source>
</evidence>
<dbReference type="InterPro" id="IPR000845">
    <property type="entry name" value="Nucleoside_phosphorylase_d"/>
</dbReference>
<keyword evidence="7" id="KW-0472">Membrane</keyword>
<dbReference type="Pfam" id="PF01048">
    <property type="entry name" value="PNP_UDP_1"/>
    <property type="match status" value="1"/>
</dbReference>
<keyword evidence="7" id="KW-0812">Transmembrane</keyword>
<comment type="pathway">
    <text evidence="1">Purine metabolism; purine nucleoside salvage.</text>
</comment>
<dbReference type="InterPro" id="IPR035994">
    <property type="entry name" value="Nucleoside_phosphorylase_sf"/>
</dbReference>
<keyword evidence="7" id="KW-1133">Transmembrane helix</keyword>
<keyword evidence="10" id="KW-1185">Reference proteome</keyword>
<dbReference type="GO" id="GO:0004731">
    <property type="term" value="F:purine-nucleoside phosphorylase activity"/>
    <property type="evidence" value="ECO:0007669"/>
    <property type="project" value="UniProtKB-EC"/>
</dbReference>
<proteinExistence type="inferred from homology"/>
<dbReference type="Gene3D" id="3.40.50.1580">
    <property type="entry name" value="Nucleoside phosphorylase domain"/>
    <property type="match status" value="1"/>
</dbReference>
<evidence type="ECO:0000256" key="1">
    <source>
        <dbReference type="ARBA" id="ARBA00005058"/>
    </source>
</evidence>
<evidence type="ECO:0000256" key="6">
    <source>
        <dbReference type="ARBA" id="ARBA00031036"/>
    </source>
</evidence>
<accession>A0ABD3QPF6</accession>
<name>A0ABD3QPF6_9STRA</name>
<evidence type="ECO:0000256" key="7">
    <source>
        <dbReference type="SAM" id="Phobius"/>
    </source>
</evidence>
<evidence type="ECO:0000256" key="4">
    <source>
        <dbReference type="ARBA" id="ARBA00022676"/>
    </source>
</evidence>
<evidence type="ECO:0000313" key="9">
    <source>
        <dbReference type="EMBL" id="KAL3801869.1"/>
    </source>
</evidence>
<dbReference type="AlphaFoldDB" id="A0ABD3QPF6"/>
<dbReference type="EC" id="2.4.2.1" evidence="3"/>
<protein>
    <recommendedName>
        <fullName evidence="3">purine-nucleoside phosphorylase</fullName>
        <ecNumber evidence="3">2.4.2.1</ecNumber>
    </recommendedName>
    <alternativeName>
        <fullName evidence="6">Inosine-guanosine phosphorylase</fullName>
    </alternativeName>
</protein>
<comment type="caution">
    <text evidence="9">The sequence shown here is derived from an EMBL/GenBank/DDBJ whole genome shotgun (WGS) entry which is preliminary data.</text>
</comment>
<organism evidence="9 10">
    <name type="scientific">Stephanodiscus triporus</name>
    <dbReference type="NCBI Taxonomy" id="2934178"/>
    <lineage>
        <taxon>Eukaryota</taxon>
        <taxon>Sar</taxon>
        <taxon>Stramenopiles</taxon>
        <taxon>Ochrophyta</taxon>
        <taxon>Bacillariophyta</taxon>
        <taxon>Coscinodiscophyceae</taxon>
        <taxon>Thalassiosirophycidae</taxon>
        <taxon>Stephanodiscales</taxon>
        <taxon>Stephanodiscaceae</taxon>
        <taxon>Stephanodiscus</taxon>
    </lineage>
</organism>
<feature type="transmembrane region" description="Helical" evidence="7">
    <location>
        <begin position="373"/>
        <end position="392"/>
    </location>
</feature>
<evidence type="ECO:0000256" key="3">
    <source>
        <dbReference type="ARBA" id="ARBA00011886"/>
    </source>
</evidence>
<dbReference type="SUPFAM" id="SSF53167">
    <property type="entry name" value="Purine and uridine phosphorylases"/>
    <property type="match status" value="1"/>
</dbReference>
<dbReference type="EMBL" id="JALLAZ020000172">
    <property type="protein sequence ID" value="KAL3801869.1"/>
    <property type="molecule type" value="Genomic_DNA"/>
</dbReference>
<dbReference type="NCBIfam" id="NF006054">
    <property type="entry name" value="PRK08202.1"/>
    <property type="match status" value="1"/>
</dbReference>
<dbReference type="InterPro" id="IPR011268">
    <property type="entry name" value="Purine_phosphorylase"/>
</dbReference>